<dbReference type="InterPro" id="IPR027417">
    <property type="entry name" value="P-loop_NTPase"/>
</dbReference>
<dbReference type="InterPro" id="IPR003593">
    <property type="entry name" value="AAA+_ATPase"/>
</dbReference>
<keyword evidence="5" id="KW-0677">Repeat</keyword>
<evidence type="ECO:0000256" key="10">
    <source>
        <dbReference type="SAM" id="Phobius"/>
    </source>
</evidence>
<dbReference type="GO" id="GO:0016887">
    <property type="term" value="F:ATP hydrolysis activity"/>
    <property type="evidence" value="ECO:0007669"/>
    <property type="project" value="InterPro"/>
</dbReference>
<dbReference type="FunFam" id="3.40.50.300:FF:000074">
    <property type="entry name" value="Multidrug resistance-associated protein 5 isoform 1"/>
    <property type="match status" value="1"/>
</dbReference>
<dbReference type="Pfam" id="PF00664">
    <property type="entry name" value="ABC_membrane"/>
    <property type="match status" value="1"/>
</dbReference>
<keyword evidence="6" id="KW-0547">Nucleotide-binding</keyword>
<evidence type="ECO:0000313" key="13">
    <source>
        <dbReference type="Ensembl" id="ENSBMSP00010028503.1"/>
    </source>
</evidence>
<evidence type="ECO:0000256" key="2">
    <source>
        <dbReference type="ARBA" id="ARBA00009726"/>
    </source>
</evidence>
<dbReference type="Ensembl" id="ENSBMST00010031382.1">
    <property type="protein sequence ID" value="ENSBMSP00010028503.1"/>
    <property type="gene ID" value="ENSBMSG00010020695.1"/>
</dbReference>
<comment type="subcellular location">
    <subcellularLocation>
        <location evidence="1">Endomembrane system</location>
        <topology evidence="1">Multi-pass membrane protein</topology>
    </subcellularLocation>
</comment>
<sequence length="444" mass="49070">MSCTSLQGSLCMVLTKLVPFPGIFVLIANLWSVYGSVHAANILHKQLLNNILRVPMSFFDTTPIGRIVNRFAGVSISRAVRRVYILRIFLFLTGKEFSLTPLSLVLLPSRWLAVRLELIGNLIVFFSSLMMVIYRDTLSGDTVGFVLSNALSVSLKVGILWGRLSELSPCKALFLLSPCQAPWVTDKRPPEGWPSKGEIRFSNYQVRYRPELDLVLKGITCDIKSTEKIGVVGRTGAGKSSLTNSLFRILEAAGGQITIDGVDIASIGLHDLREKLTIIPQDPILFSGSLRMNLDPFNNYSDEAIWKALELAHLKSFVDGLQAGLSYEVTEGGDNLSIGQRQLLCLARALLQKSKILIMDEATAAVDLETDHLIQTTIQTEFSHCTTITIAHRLHTIMDSDKVMVLDNGKIVEYGSPEELLKNTGPFYFMAQEAGIENTNCTAF</sequence>
<feature type="domain" description="ABC transporter" evidence="11">
    <location>
        <begin position="199"/>
        <end position="433"/>
    </location>
</feature>
<accession>A0A8C0E0R7</accession>
<evidence type="ECO:0000259" key="12">
    <source>
        <dbReference type="PROSITE" id="PS50929"/>
    </source>
</evidence>
<dbReference type="InterPro" id="IPR050173">
    <property type="entry name" value="ABC_transporter_C-like"/>
</dbReference>
<dbReference type="SUPFAM" id="SSF90123">
    <property type="entry name" value="ABC transporter transmembrane region"/>
    <property type="match status" value="1"/>
</dbReference>
<dbReference type="CDD" id="cd03244">
    <property type="entry name" value="ABCC_MRP_domain2"/>
    <property type="match status" value="1"/>
</dbReference>
<dbReference type="Pfam" id="PF00005">
    <property type="entry name" value="ABC_tran"/>
    <property type="match status" value="1"/>
</dbReference>
<keyword evidence="4 10" id="KW-0812">Transmembrane</keyword>
<evidence type="ECO:0000259" key="11">
    <source>
        <dbReference type="PROSITE" id="PS50893"/>
    </source>
</evidence>
<comment type="similarity">
    <text evidence="2">Belongs to the ABC transporter superfamily. ABCC family. Conjugate transporter (TC 3.A.1.208) subfamily.</text>
</comment>
<feature type="transmembrane region" description="Helical" evidence="10">
    <location>
        <begin position="84"/>
        <end position="106"/>
    </location>
</feature>
<dbReference type="Gene3D" id="3.40.50.300">
    <property type="entry name" value="P-loop containing nucleotide triphosphate hydrolases"/>
    <property type="match status" value="1"/>
</dbReference>
<feature type="transmembrane region" description="Helical" evidence="10">
    <location>
        <begin position="20"/>
        <end position="43"/>
    </location>
</feature>
<dbReference type="PANTHER" id="PTHR24223">
    <property type="entry name" value="ATP-BINDING CASSETTE SUB-FAMILY C"/>
    <property type="match status" value="1"/>
</dbReference>
<protein>
    <submittedName>
        <fullName evidence="13">Uncharacterized protein</fullName>
    </submittedName>
</protein>
<dbReference type="InterPro" id="IPR036640">
    <property type="entry name" value="ABC1_TM_sf"/>
</dbReference>
<dbReference type="GeneTree" id="ENSGT00940000161741"/>
<reference evidence="13" key="1">
    <citation type="submission" date="2023-09" db="UniProtKB">
        <authorList>
            <consortium name="Ensembl"/>
        </authorList>
    </citation>
    <scope>IDENTIFICATION</scope>
</reference>
<evidence type="ECO:0000256" key="5">
    <source>
        <dbReference type="ARBA" id="ARBA00022737"/>
    </source>
</evidence>
<feature type="domain" description="ABC transmembrane type-1" evidence="12">
    <location>
        <begin position="22"/>
        <end position="71"/>
    </location>
</feature>
<evidence type="ECO:0000256" key="4">
    <source>
        <dbReference type="ARBA" id="ARBA00022692"/>
    </source>
</evidence>
<keyword evidence="3" id="KW-0813">Transport</keyword>
<keyword evidence="8 10" id="KW-1133">Transmembrane helix</keyword>
<dbReference type="GO" id="GO:0016324">
    <property type="term" value="C:apical plasma membrane"/>
    <property type="evidence" value="ECO:0007669"/>
    <property type="project" value="TreeGrafter"/>
</dbReference>
<dbReference type="Gene3D" id="1.20.1560.10">
    <property type="entry name" value="ABC transporter type 1, transmembrane domain"/>
    <property type="match status" value="1"/>
</dbReference>
<dbReference type="AlphaFoldDB" id="A0A8C0E0R7"/>
<dbReference type="GO" id="GO:0005524">
    <property type="term" value="F:ATP binding"/>
    <property type="evidence" value="ECO:0007669"/>
    <property type="project" value="UniProtKB-KW"/>
</dbReference>
<evidence type="ECO:0000256" key="6">
    <source>
        <dbReference type="ARBA" id="ARBA00022741"/>
    </source>
</evidence>
<dbReference type="PROSITE" id="PS50893">
    <property type="entry name" value="ABC_TRANSPORTER_2"/>
    <property type="match status" value="1"/>
</dbReference>
<dbReference type="OMA" id="IRARITM"/>
<proteinExistence type="inferred from homology"/>
<keyword evidence="9 10" id="KW-0472">Membrane</keyword>
<evidence type="ECO:0000256" key="7">
    <source>
        <dbReference type="ARBA" id="ARBA00022840"/>
    </source>
</evidence>
<dbReference type="GO" id="GO:0140359">
    <property type="term" value="F:ABC-type transporter activity"/>
    <property type="evidence" value="ECO:0007669"/>
    <property type="project" value="InterPro"/>
</dbReference>
<name>A0A8C0E0R7_BALMU</name>
<dbReference type="InterPro" id="IPR003439">
    <property type="entry name" value="ABC_transporter-like_ATP-bd"/>
</dbReference>
<dbReference type="SMART" id="SM00382">
    <property type="entry name" value="AAA"/>
    <property type="match status" value="1"/>
</dbReference>
<dbReference type="PROSITE" id="PS50929">
    <property type="entry name" value="ABC_TM1F"/>
    <property type="match status" value="1"/>
</dbReference>
<dbReference type="GO" id="GO:0012505">
    <property type="term" value="C:endomembrane system"/>
    <property type="evidence" value="ECO:0007669"/>
    <property type="project" value="UniProtKB-SubCell"/>
</dbReference>
<evidence type="ECO:0000256" key="9">
    <source>
        <dbReference type="ARBA" id="ARBA00023136"/>
    </source>
</evidence>
<organism evidence="13">
    <name type="scientific">Balaenoptera musculus</name>
    <name type="common">Blue whale</name>
    <dbReference type="NCBI Taxonomy" id="9771"/>
    <lineage>
        <taxon>Eukaryota</taxon>
        <taxon>Metazoa</taxon>
        <taxon>Chordata</taxon>
        <taxon>Craniata</taxon>
        <taxon>Vertebrata</taxon>
        <taxon>Euteleostomi</taxon>
        <taxon>Mammalia</taxon>
        <taxon>Eutheria</taxon>
        <taxon>Laurasiatheria</taxon>
        <taxon>Artiodactyla</taxon>
        <taxon>Whippomorpha</taxon>
        <taxon>Cetacea</taxon>
        <taxon>Mysticeti</taxon>
        <taxon>Balaenopteridae</taxon>
        <taxon>Balaenoptera</taxon>
    </lineage>
</organism>
<evidence type="ECO:0000256" key="1">
    <source>
        <dbReference type="ARBA" id="ARBA00004127"/>
    </source>
</evidence>
<dbReference type="PANTHER" id="PTHR24223:SF176">
    <property type="entry name" value="ATP-BINDING CASSETTE SUB-FAMILY C MEMBER 2"/>
    <property type="match status" value="1"/>
</dbReference>
<dbReference type="InterPro" id="IPR011527">
    <property type="entry name" value="ABC1_TM_dom"/>
</dbReference>
<keyword evidence="7" id="KW-0067">ATP-binding</keyword>
<evidence type="ECO:0000256" key="3">
    <source>
        <dbReference type="ARBA" id="ARBA00022448"/>
    </source>
</evidence>
<evidence type="ECO:0000256" key="8">
    <source>
        <dbReference type="ARBA" id="ARBA00022989"/>
    </source>
</evidence>
<dbReference type="SUPFAM" id="SSF52540">
    <property type="entry name" value="P-loop containing nucleoside triphosphate hydrolases"/>
    <property type="match status" value="1"/>
</dbReference>
<feature type="transmembrane region" description="Helical" evidence="10">
    <location>
        <begin position="112"/>
        <end position="134"/>
    </location>
</feature>